<proteinExistence type="predicted"/>
<dbReference type="Proteomes" id="UP000479190">
    <property type="component" value="Unassembled WGS sequence"/>
</dbReference>
<reference evidence="2 3" key="1">
    <citation type="submission" date="2020-02" db="EMBL/GenBank/DDBJ databases">
        <authorList>
            <person name="Ferguson B K."/>
        </authorList>
    </citation>
    <scope>NUCLEOTIDE SEQUENCE [LARGE SCALE GENOMIC DNA]</scope>
</reference>
<feature type="compositionally biased region" description="Basic residues" evidence="1">
    <location>
        <begin position="104"/>
        <end position="114"/>
    </location>
</feature>
<organism evidence="2 3">
    <name type="scientific">Trichogramma brassicae</name>
    <dbReference type="NCBI Taxonomy" id="86971"/>
    <lineage>
        <taxon>Eukaryota</taxon>
        <taxon>Metazoa</taxon>
        <taxon>Ecdysozoa</taxon>
        <taxon>Arthropoda</taxon>
        <taxon>Hexapoda</taxon>
        <taxon>Insecta</taxon>
        <taxon>Pterygota</taxon>
        <taxon>Neoptera</taxon>
        <taxon>Endopterygota</taxon>
        <taxon>Hymenoptera</taxon>
        <taxon>Apocrita</taxon>
        <taxon>Proctotrupomorpha</taxon>
        <taxon>Chalcidoidea</taxon>
        <taxon>Trichogrammatidae</taxon>
        <taxon>Trichogramma</taxon>
    </lineage>
</organism>
<dbReference type="EMBL" id="CADCXV010000741">
    <property type="protein sequence ID" value="CAB0034410.1"/>
    <property type="molecule type" value="Genomic_DNA"/>
</dbReference>
<protein>
    <submittedName>
        <fullName evidence="2">Uncharacterized protein</fullName>
    </submittedName>
</protein>
<accession>A0A6H5IG49</accession>
<feature type="non-terminal residue" evidence="2">
    <location>
        <position position="114"/>
    </location>
</feature>
<dbReference type="AlphaFoldDB" id="A0A6H5IG49"/>
<name>A0A6H5IG49_9HYME</name>
<feature type="region of interest" description="Disordered" evidence="1">
    <location>
        <begin position="70"/>
        <end position="114"/>
    </location>
</feature>
<evidence type="ECO:0000256" key="1">
    <source>
        <dbReference type="SAM" id="MobiDB-lite"/>
    </source>
</evidence>
<sequence length="114" mass="12503">MDRFSAVVIQRIGTAKAMASQPMVPSITGHVIASISKQILAASPSETGFCLFCKLVDARRSLIARDLLPAGPADSYKRDSGDGMTRRRQNPQRELPPQQGVLLRRGRSKNQAKR</sequence>
<evidence type="ECO:0000313" key="2">
    <source>
        <dbReference type="EMBL" id="CAB0034410.1"/>
    </source>
</evidence>
<gene>
    <name evidence="2" type="ORF">TBRA_LOCUS6308</name>
</gene>
<keyword evidence="3" id="KW-1185">Reference proteome</keyword>
<feature type="compositionally biased region" description="Basic and acidic residues" evidence="1">
    <location>
        <begin position="75"/>
        <end position="85"/>
    </location>
</feature>
<evidence type="ECO:0000313" key="3">
    <source>
        <dbReference type="Proteomes" id="UP000479190"/>
    </source>
</evidence>